<dbReference type="PANTHER" id="PTHR46784:SF1">
    <property type="entry name" value="KILLER CELL LECTIN-LIKE RECEPTOR SUBFAMILY B MEMBER 1"/>
    <property type="match status" value="1"/>
</dbReference>
<evidence type="ECO:0000256" key="6">
    <source>
        <dbReference type="SAM" id="Phobius"/>
    </source>
</evidence>
<keyword evidence="4 6" id="KW-1133">Transmembrane helix</keyword>
<sequence length="226" mass="24978">SLKWSSIHQIPTVFHQTLALTGPQSPRWHQTALWVGWIGNIVLVIAVIVLGIWGGSGCKLCPTDWHLRGDKCYWVGRGSKTWSESCADCSARGSQLLVFRDRKELESLQDLTGGTSHFWVGLSLHSPEKAWTWLNGSRLDQTQFPVSGPAEGNSCGALAGKQLNSDTCSSAFQWICQRDAVPLQTGYGGHLRARLHIPHVTHGETNTQTQRPGLHYTFKPNLAELN</sequence>
<dbReference type="PROSITE" id="PS50041">
    <property type="entry name" value="C_TYPE_LECTIN_2"/>
    <property type="match status" value="1"/>
</dbReference>
<feature type="transmembrane region" description="Helical" evidence="6">
    <location>
        <begin position="32"/>
        <end position="53"/>
    </location>
</feature>
<dbReference type="InterPro" id="IPR051527">
    <property type="entry name" value="KLR_subfamily_B"/>
</dbReference>
<keyword evidence="6" id="KW-0472">Membrane</keyword>
<comment type="subcellular location">
    <subcellularLocation>
        <location evidence="1">Membrane</location>
        <topology evidence="1">Single-pass type II membrane protein</topology>
    </subcellularLocation>
</comment>
<dbReference type="InterPro" id="IPR033992">
    <property type="entry name" value="NKR-like_CTLD"/>
</dbReference>
<dbReference type="SMART" id="SM00034">
    <property type="entry name" value="CLECT"/>
    <property type="match status" value="1"/>
</dbReference>
<evidence type="ECO:0000313" key="9">
    <source>
        <dbReference type="Proteomes" id="UP000694390"/>
    </source>
</evidence>
<feature type="domain" description="C-type lectin" evidence="7">
    <location>
        <begin position="68"/>
        <end position="177"/>
    </location>
</feature>
<evidence type="ECO:0000256" key="2">
    <source>
        <dbReference type="ARBA" id="ARBA00022734"/>
    </source>
</evidence>
<accession>A0A8C4VZ65</accession>
<dbReference type="GO" id="GO:0038023">
    <property type="term" value="F:signaling receptor activity"/>
    <property type="evidence" value="ECO:0007669"/>
    <property type="project" value="TreeGrafter"/>
</dbReference>
<gene>
    <name evidence="8" type="primary">LOC115640916</name>
</gene>
<evidence type="ECO:0000256" key="4">
    <source>
        <dbReference type="ARBA" id="ARBA00022989"/>
    </source>
</evidence>
<evidence type="ECO:0000256" key="1">
    <source>
        <dbReference type="ARBA" id="ARBA00004606"/>
    </source>
</evidence>
<keyword evidence="6" id="KW-0812">Transmembrane</keyword>
<dbReference type="InterPro" id="IPR016187">
    <property type="entry name" value="CTDL_fold"/>
</dbReference>
<evidence type="ECO:0000313" key="8">
    <source>
        <dbReference type="Ensembl" id="ENSGEVP00005009651.1"/>
    </source>
</evidence>
<dbReference type="GO" id="GO:0042269">
    <property type="term" value="P:regulation of natural killer cell mediated cytotoxicity"/>
    <property type="evidence" value="ECO:0007669"/>
    <property type="project" value="TreeGrafter"/>
</dbReference>
<dbReference type="AlphaFoldDB" id="A0A8C4VZ65"/>
<dbReference type="GeneTree" id="ENSGT00940000154685"/>
<dbReference type="InterPro" id="IPR001304">
    <property type="entry name" value="C-type_lectin-like"/>
</dbReference>
<dbReference type="Proteomes" id="UP000694390">
    <property type="component" value="Unassembled WGS sequence"/>
</dbReference>
<evidence type="ECO:0000259" key="7">
    <source>
        <dbReference type="PROSITE" id="PS50041"/>
    </source>
</evidence>
<dbReference type="Pfam" id="PF00059">
    <property type="entry name" value="Lectin_C"/>
    <property type="match status" value="1"/>
</dbReference>
<evidence type="ECO:0000256" key="5">
    <source>
        <dbReference type="ARBA" id="ARBA00023157"/>
    </source>
</evidence>
<protein>
    <recommendedName>
        <fullName evidence="7">C-type lectin domain-containing protein</fullName>
    </recommendedName>
</protein>
<dbReference type="InterPro" id="IPR016186">
    <property type="entry name" value="C-type_lectin-like/link_sf"/>
</dbReference>
<dbReference type="GO" id="GO:0030246">
    <property type="term" value="F:carbohydrate binding"/>
    <property type="evidence" value="ECO:0007669"/>
    <property type="project" value="UniProtKB-KW"/>
</dbReference>
<reference evidence="8" key="1">
    <citation type="submission" date="2025-08" db="UniProtKB">
        <authorList>
            <consortium name="Ensembl"/>
        </authorList>
    </citation>
    <scope>IDENTIFICATION</scope>
</reference>
<reference evidence="8" key="2">
    <citation type="submission" date="2025-09" db="UniProtKB">
        <authorList>
            <consortium name="Ensembl"/>
        </authorList>
    </citation>
    <scope>IDENTIFICATION</scope>
</reference>
<dbReference type="CDD" id="cd03593">
    <property type="entry name" value="CLECT_NK_receptors_like"/>
    <property type="match status" value="1"/>
</dbReference>
<keyword evidence="2" id="KW-0430">Lectin</keyword>
<dbReference type="GO" id="GO:0009986">
    <property type="term" value="C:cell surface"/>
    <property type="evidence" value="ECO:0007669"/>
    <property type="project" value="TreeGrafter"/>
</dbReference>
<dbReference type="PANTHER" id="PTHR46784">
    <property type="entry name" value="KILLER CELL LECTIN-LIKE RECEPTOR SUBFAMILY B MEMBER 1"/>
    <property type="match status" value="1"/>
</dbReference>
<keyword evidence="5" id="KW-1015">Disulfide bond</keyword>
<dbReference type="Ensembl" id="ENSGEVT00005010121.1">
    <property type="protein sequence ID" value="ENSGEVP00005009651.1"/>
    <property type="gene ID" value="ENSGEVG00005006861.1"/>
</dbReference>
<dbReference type="Gene3D" id="3.10.100.10">
    <property type="entry name" value="Mannose-Binding Protein A, subunit A"/>
    <property type="match status" value="1"/>
</dbReference>
<evidence type="ECO:0000256" key="3">
    <source>
        <dbReference type="ARBA" id="ARBA00022968"/>
    </source>
</evidence>
<organism evidence="8 9">
    <name type="scientific">Gopherus evgoodei</name>
    <name type="common">Goodes thornscrub tortoise</name>
    <dbReference type="NCBI Taxonomy" id="1825980"/>
    <lineage>
        <taxon>Eukaryota</taxon>
        <taxon>Metazoa</taxon>
        <taxon>Chordata</taxon>
        <taxon>Craniata</taxon>
        <taxon>Vertebrata</taxon>
        <taxon>Euteleostomi</taxon>
        <taxon>Archelosauria</taxon>
        <taxon>Testudinata</taxon>
        <taxon>Testudines</taxon>
        <taxon>Cryptodira</taxon>
        <taxon>Durocryptodira</taxon>
        <taxon>Testudinoidea</taxon>
        <taxon>Testudinidae</taxon>
        <taxon>Gopherus</taxon>
    </lineage>
</organism>
<dbReference type="GO" id="GO:0005886">
    <property type="term" value="C:plasma membrane"/>
    <property type="evidence" value="ECO:0007669"/>
    <property type="project" value="TreeGrafter"/>
</dbReference>
<dbReference type="SUPFAM" id="SSF56436">
    <property type="entry name" value="C-type lectin-like"/>
    <property type="match status" value="1"/>
</dbReference>
<proteinExistence type="predicted"/>
<name>A0A8C4VZ65_9SAUR</name>
<keyword evidence="9" id="KW-1185">Reference proteome</keyword>
<keyword evidence="3" id="KW-0735">Signal-anchor</keyword>